<accession>A0A267FQ31</accession>
<proteinExistence type="predicted"/>
<keyword evidence="2" id="KW-1185">Reference proteome</keyword>
<gene>
    <name evidence="1" type="ORF">BOX15_Mlig006963g3</name>
</gene>
<comment type="caution">
    <text evidence="1">The sequence shown here is derived from an EMBL/GenBank/DDBJ whole genome shotgun (WGS) entry which is preliminary data.</text>
</comment>
<sequence>MTSLQSLDQLECHFTWKPDDNCTNSNIDEVIEKTKKKIKREPHKKAAYLATIAYLYTRRRVKKFDLAKKHLDEALEIDAQIQQDSQEDCMVSSELVIRADMLHLKQLSRGKGRPLRPEELETDMQRLNELWTDPNSKARAFAAKGVAFDCFGPMKYAIGASAFAEASRILLDHSKACNYYWLYGEAYLRARCDRQTANKHADRVQLDLWRRAKDVGEKKGLTTATFYANYAEAILHNYRYSSLCQGLAEKAANLLLGMDKEQKEQSQVVYIICLKVFRYLLRKSNSNNLKAIRNRLFEDAKEVASVSDDPGFFLELSKEALSSGHKEEAVQLLEEGQEKAGEPGHIWIELKIIELQREQWGKDTAVDAYDSLRETFRVYNKNVATVEFYKAMYLIKIGETKEAVESCVAAFEAEKTLDQIWPNQKENFLRLLNQNQEGFEEYLAWYAENIGTFKVQLDVEGLYRTALGRDDKNDFALEHLGRHFMKNDEFSKAAASFRKLSSDYENKQALIAESLLRDPASDLTKLMECLECGCRDAAPRIFDILERRKSEQKTAERVMADASTSSQAGKDPLFFRRELYELCAKIELTLDDSSSFFIETELDSDDFKKSLKLRIAEFLELNLLTSKAGSTRSAEGAGDRGNLMRSNRFLMTKLQIKETDIGLQEMNNMIVSVLKEAKEVLDRSLAVRLKGSGREFSYPHAFGQLKKQLGDDYKKQFKQLSSETERKAFELESLMKLLKENKDAASLEKVRKCLLEELKRIDPNFHQSRDTRDVFNFMVSREHRILSSEDSWIVRWVYPVNSEKHSTEIAVKGLNQQLKSDWSGGGECRRAAYDVAHLAAEFAEETWAVFSDGVGVSSLSASGAQNQKNKSELQREA</sequence>
<protein>
    <submittedName>
        <fullName evidence="1">Uncharacterized protein</fullName>
    </submittedName>
</protein>
<dbReference type="SUPFAM" id="SSF48452">
    <property type="entry name" value="TPR-like"/>
    <property type="match status" value="1"/>
</dbReference>
<organism evidence="1 2">
    <name type="scientific">Macrostomum lignano</name>
    <dbReference type="NCBI Taxonomy" id="282301"/>
    <lineage>
        <taxon>Eukaryota</taxon>
        <taxon>Metazoa</taxon>
        <taxon>Spiralia</taxon>
        <taxon>Lophotrochozoa</taxon>
        <taxon>Platyhelminthes</taxon>
        <taxon>Rhabditophora</taxon>
        <taxon>Macrostomorpha</taxon>
        <taxon>Macrostomida</taxon>
        <taxon>Macrostomidae</taxon>
        <taxon>Macrostomum</taxon>
    </lineage>
</organism>
<reference evidence="1 2" key="1">
    <citation type="submission" date="2017-06" db="EMBL/GenBank/DDBJ databases">
        <title>A platform for efficient transgenesis in Macrostomum lignano, a flatworm model organism for stem cell research.</title>
        <authorList>
            <person name="Berezikov E."/>
        </authorList>
    </citation>
    <scope>NUCLEOTIDE SEQUENCE [LARGE SCALE GENOMIC DNA]</scope>
    <source>
        <strain evidence="1">DV1</strain>
        <tissue evidence="1">Whole organism</tissue>
    </source>
</reference>
<dbReference type="AlphaFoldDB" id="A0A267FQ31"/>
<dbReference type="InterPro" id="IPR011990">
    <property type="entry name" value="TPR-like_helical_dom_sf"/>
</dbReference>
<evidence type="ECO:0000313" key="2">
    <source>
        <dbReference type="Proteomes" id="UP000215902"/>
    </source>
</evidence>
<dbReference type="Gene3D" id="1.25.40.10">
    <property type="entry name" value="Tetratricopeptide repeat domain"/>
    <property type="match status" value="2"/>
</dbReference>
<dbReference type="EMBL" id="NIVC01000900">
    <property type="protein sequence ID" value="PAA75149.1"/>
    <property type="molecule type" value="Genomic_DNA"/>
</dbReference>
<evidence type="ECO:0000313" key="1">
    <source>
        <dbReference type="EMBL" id="PAA75149.1"/>
    </source>
</evidence>
<dbReference type="Proteomes" id="UP000215902">
    <property type="component" value="Unassembled WGS sequence"/>
</dbReference>
<dbReference type="STRING" id="282301.A0A267FQ31"/>
<name>A0A267FQ31_9PLAT</name>